<name>E0NRT2_9BACT</name>
<dbReference type="BioCyc" id="PMAR862515-HMP:GMOO-898-MONOMER"/>
<sequence>MKRFALFSLFLSITFSACGQEKPVLHIIDTYSLYFEVIGKNAEVKRMLHWPHGNSFPPTILPADTLRLRKLLARPQLRKLLPARARLLYSTRPNAKGRVQVFLLQTSSASTFSGLQFEDMKPYEFDGEKGIVARMSRYTTYRLTLFAKMVFSNRLAVVHRGRVVGTTYIMGPDFDTSRDFEALDSADIDLLSDALAPCCTAKPFRPLFHPHYQRGESYTYEMTDDDETRSLRYRLTVSDTTDSLTTFTLTPLTIPIDSTYEKMEGVDLSGLPDSVQAVLVRTPFTCQVDREGNFMGFEPPEAPIKHIFNLVKQRLQPLYDALSKEEKEALKEDPDKANYAIGLLTETLISKNRIEGLFGGIDRIFFLNDKIEADSLSGHIFDGYDPATYEVKTADGGGWHVTVITEGFHDEASDIMNYGEVRAEGPKFRTVYNVSPDGIVTRIALYGISDKPFFILRCIQSP</sequence>
<keyword evidence="3" id="KW-1185">Reference proteome</keyword>
<dbReference type="EMBL" id="AEEI01000027">
    <property type="protein sequence ID" value="EFM02220.1"/>
    <property type="molecule type" value="Genomic_DNA"/>
</dbReference>
<accession>E0NRT2</accession>
<dbReference type="OrthoDB" id="1094835at2"/>
<dbReference type="AlphaFoldDB" id="E0NRT2"/>
<evidence type="ECO:0000256" key="1">
    <source>
        <dbReference type="SAM" id="SignalP"/>
    </source>
</evidence>
<keyword evidence="1" id="KW-0732">Signal</keyword>
<dbReference type="Proteomes" id="UP000004394">
    <property type="component" value="Unassembled WGS sequence"/>
</dbReference>
<feature type="signal peptide" evidence="1">
    <location>
        <begin position="1"/>
        <end position="19"/>
    </location>
</feature>
<organism evidence="2 3">
    <name type="scientific">Hoylesella marshii DSM 16973 = JCM 13450</name>
    <dbReference type="NCBI Taxonomy" id="862515"/>
    <lineage>
        <taxon>Bacteria</taxon>
        <taxon>Pseudomonadati</taxon>
        <taxon>Bacteroidota</taxon>
        <taxon>Bacteroidia</taxon>
        <taxon>Bacteroidales</taxon>
        <taxon>Prevotellaceae</taxon>
        <taxon>Hoylesella</taxon>
    </lineage>
</organism>
<dbReference type="PROSITE" id="PS51257">
    <property type="entry name" value="PROKAR_LIPOPROTEIN"/>
    <property type="match status" value="1"/>
</dbReference>
<evidence type="ECO:0000313" key="2">
    <source>
        <dbReference type="EMBL" id="EFM02220.1"/>
    </source>
</evidence>
<dbReference type="RefSeq" id="WP_006948753.1">
    <property type="nucleotide sequence ID" value="NZ_BAJI01000014.1"/>
</dbReference>
<proteinExistence type="predicted"/>
<evidence type="ECO:0000313" key="3">
    <source>
        <dbReference type="Proteomes" id="UP000004394"/>
    </source>
</evidence>
<comment type="caution">
    <text evidence="2">The sequence shown here is derived from an EMBL/GenBank/DDBJ whole genome shotgun (WGS) entry which is preliminary data.</text>
</comment>
<gene>
    <name evidence="2" type="ORF">HMPREF0658_0883</name>
</gene>
<dbReference type="HOGENOM" id="CLU_591679_0_0_10"/>
<feature type="chain" id="PRO_5003138224" evidence="1">
    <location>
        <begin position="20"/>
        <end position="462"/>
    </location>
</feature>
<reference evidence="2" key="1">
    <citation type="submission" date="2010-07" db="EMBL/GenBank/DDBJ databases">
        <authorList>
            <person name="Muzny D."/>
            <person name="Qin X."/>
            <person name="Deng J."/>
            <person name="Jiang H."/>
            <person name="Liu Y."/>
            <person name="Qu J."/>
            <person name="Song X.-Z."/>
            <person name="Zhang L."/>
            <person name="Thornton R."/>
            <person name="Coyle M."/>
            <person name="Francisco L."/>
            <person name="Jackson L."/>
            <person name="Javaid M."/>
            <person name="Korchina V."/>
            <person name="Kovar C."/>
            <person name="Mata R."/>
            <person name="Mathew T."/>
            <person name="Ngo R."/>
            <person name="Nguyen L."/>
            <person name="Nguyen N."/>
            <person name="Okwuonu G."/>
            <person name="Ongeri F."/>
            <person name="Pham C."/>
            <person name="Simmons D."/>
            <person name="Wilczek-Boney K."/>
            <person name="Hale W."/>
            <person name="Jakkamsetti A."/>
            <person name="Pham P."/>
            <person name="Ruth R."/>
            <person name="San Lucas F."/>
            <person name="Warren J."/>
            <person name="Zhang J."/>
            <person name="Zhao Z."/>
            <person name="Zhou C."/>
            <person name="Zhu D."/>
            <person name="Lee S."/>
            <person name="Bess C."/>
            <person name="Blankenburg K."/>
            <person name="Forbes L."/>
            <person name="Fu Q."/>
            <person name="Gubbala S."/>
            <person name="Hirani K."/>
            <person name="Jayaseelan J.C."/>
            <person name="Lara F."/>
            <person name="Munidasa M."/>
            <person name="Palculict T."/>
            <person name="Patil S."/>
            <person name="Pu L.-L."/>
            <person name="Saada N."/>
            <person name="Tang L."/>
            <person name="Weissenberger G."/>
            <person name="Zhu Y."/>
            <person name="Hemphill L."/>
            <person name="Shang Y."/>
            <person name="Youmans B."/>
            <person name="Ayvaz T."/>
            <person name="Ross M."/>
            <person name="Santibanez J."/>
            <person name="Aqrawi P."/>
            <person name="Gross S."/>
            <person name="Joshi V."/>
            <person name="Fowler G."/>
            <person name="Nazareth L."/>
            <person name="Reid J."/>
            <person name="Worley K."/>
            <person name="Petrosino J."/>
            <person name="Highlander S."/>
            <person name="Gibbs R."/>
        </authorList>
    </citation>
    <scope>NUCLEOTIDE SEQUENCE [LARGE SCALE GENOMIC DNA]</scope>
    <source>
        <strain evidence="2">DSM 16973</strain>
    </source>
</reference>
<protein>
    <submittedName>
        <fullName evidence="2">Uncharacterized protein</fullName>
    </submittedName>
</protein>